<protein>
    <submittedName>
        <fullName evidence="1">Uncharacterized protein</fullName>
    </submittedName>
</protein>
<sequence length="69" mass="7992">MCRQHVDNYFTAQTCFECCFKQLIAQQAIDTLANAFWKCCDIVYAYMIRMHLSRATIINLEQGILPIGN</sequence>
<reference evidence="1 2" key="1">
    <citation type="submission" date="2017-01" db="EMBL/GenBank/DDBJ databases">
        <authorList>
            <person name="Mah S.A."/>
            <person name="Swanson W.J."/>
            <person name="Moy G.W."/>
            <person name="Vacquier V.D."/>
        </authorList>
    </citation>
    <scope>NUCLEOTIDE SEQUENCE [LARGE SCALE GENOMIC DNA]</scope>
</reference>
<name>A0A1S6L3P9_9CAUD</name>
<accession>A0A1S6L3P9</accession>
<dbReference type="EMBL" id="KY448244">
    <property type="protein sequence ID" value="AQT28814.1"/>
    <property type="molecule type" value="Genomic_DNA"/>
</dbReference>
<dbReference type="Proteomes" id="UP000221250">
    <property type="component" value="Segment"/>
</dbReference>
<organism evidence="1 2">
    <name type="scientific">Erwinia phage vB_EamM_Yoloswag</name>
    <dbReference type="NCBI Taxonomy" id="1958956"/>
    <lineage>
        <taxon>Viruses</taxon>
        <taxon>Duplodnaviria</taxon>
        <taxon>Heunggongvirae</taxon>
        <taxon>Uroviricota</taxon>
        <taxon>Caudoviricetes</taxon>
        <taxon>Yoloswagvirus</taxon>
        <taxon>Yoloswagvirus yoloswag</taxon>
    </lineage>
</organism>
<evidence type="ECO:0000313" key="2">
    <source>
        <dbReference type="Proteomes" id="UP000221250"/>
    </source>
</evidence>
<gene>
    <name evidence="1" type="ORF">YOLOSWAG_46</name>
</gene>
<proteinExistence type="predicted"/>
<keyword evidence="2" id="KW-1185">Reference proteome</keyword>
<evidence type="ECO:0000313" key="1">
    <source>
        <dbReference type="EMBL" id="AQT28814.1"/>
    </source>
</evidence>